<dbReference type="EMBL" id="ML208473">
    <property type="protein sequence ID" value="TFK64477.1"/>
    <property type="molecule type" value="Genomic_DNA"/>
</dbReference>
<evidence type="ECO:0000313" key="1">
    <source>
        <dbReference type="EMBL" id="TFK64477.1"/>
    </source>
</evidence>
<dbReference type="Proteomes" id="UP000308600">
    <property type="component" value="Unassembled WGS sequence"/>
</dbReference>
<keyword evidence="2" id="KW-1185">Reference proteome</keyword>
<gene>
    <name evidence="1" type="ORF">BDN72DRAFT_901536</name>
</gene>
<protein>
    <submittedName>
        <fullName evidence="1">Uncharacterized protein</fullName>
    </submittedName>
</protein>
<reference evidence="1 2" key="1">
    <citation type="journal article" date="2019" name="Nat. Ecol. Evol.">
        <title>Megaphylogeny resolves global patterns of mushroom evolution.</title>
        <authorList>
            <person name="Varga T."/>
            <person name="Krizsan K."/>
            <person name="Foldi C."/>
            <person name="Dima B."/>
            <person name="Sanchez-Garcia M."/>
            <person name="Sanchez-Ramirez S."/>
            <person name="Szollosi G.J."/>
            <person name="Szarkandi J.G."/>
            <person name="Papp V."/>
            <person name="Albert L."/>
            <person name="Andreopoulos W."/>
            <person name="Angelini C."/>
            <person name="Antonin V."/>
            <person name="Barry K.W."/>
            <person name="Bougher N.L."/>
            <person name="Buchanan P."/>
            <person name="Buyck B."/>
            <person name="Bense V."/>
            <person name="Catcheside P."/>
            <person name="Chovatia M."/>
            <person name="Cooper J."/>
            <person name="Damon W."/>
            <person name="Desjardin D."/>
            <person name="Finy P."/>
            <person name="Geml J."/>
            <person name="Haridas S."/>
            <person name="Hughes K."/>
            <person name="Justo A."/>
            <person name="Karasinski D."/>
            <person name="Kautmanova I."/>
            <person name="Kiss B."/>
            <person name="Kocsube S."/>
            <person name="Kotiranta H."/>
            <person name="LaButti K.M."/>
            <person name="Lechner B.E."/>
            <person name="Liimatainen K."/>
            <person name="Lipzen A."/>
            <person name="Lukacs Z."/>
            <person name="Mihaltcheva S."/>
            <person name="Morgado L.N."/>
            <person name="Niskanen T."/>
            <person name="Noordeloos M.E."/>
            <person name="Ohm R.A."/>
            <person name="Ortiz-Santana B."/>
            <person name="Ovrebo C."/>
            <person name="Racz N."/>
            <person name="Riley R."/>
            <person name="Savchenko A."/>
            <person name="Shiryaev A."/>
            <person name="Soop K."/>
            <person name="Spirin V."/>
            <person name="Szebenyi C."/>
            <person name="Tomsovsky M."/>
            <person name="Tulloss R.E."/>
            <person name="Uehling J."/>
            <person name="Grigoriev I.V."/>
            <person name="Vagvolgyi C."/>
            <person name="Papp T."/>
            <person name="Martin F.M."/>
            <person name="Miettinen O."/>
            <person name="Hibbett D.S."/>
            <person name="Nagy L.G."/>
        </authorList>
    </citation>
    <scope>NUCLEOTIDE SEQUENCE [LARGE SCALE GENOMIC DNA]</scope>
    <source>
        <strain evidence="1 2">NL-1719</strain>
    </source>
</reference>
<sequence length="326" mass="36630">MSNHTLPFDIKRVVTIYKHMELDMHVAFAAATIYLYDLLLTLGLEVELIWSSKWCFLKAIYLIQRYLPLVDTLLLGRYQLFKNAELCERFVKASAHISVIGVMLSEIILIRRAIAIWGNKRRWWIGLYTLFIISFVPLFTAVELFLRGLTFTAIDLPHEHCFIGRGSQILLICWITVTIFDAGIFIAMAIPGFQYYRIHGTNSDLQKTVFRDGILYIFYLFILSMINVAVIIKWPTAHAGLLSSRVVLHIRAQLHQPNGPSSNDDSDPILSSLAEDMTFSFRNTNPDVDVDGDGDANVDGDVGVDAEPSATQLQDLNGVDGGETGG</sequence>
<evidence type="ECO:0000313" key="2">
    <source>
        <dbReference type="Proteomes" id="UP000308600"/>
    </source>
</evidence>
<proteinExistence type="predicted"/>
<name>A0ACD3AHZ0_9AGAR</name>
<organism evidence="1 2">
    <name type="scientific">Pluteus cervinus</name>
    <dbReference type="NCBI Taxonomy" id="181527"/>
    <lineage>
        <taxon>Eukaryota</taxon>
        <taxon>Fungi</taxon>
        <taxon>Dikarya</taxon>
        <taxon>Basidiomycota</taxon>
        <taxon>Agaricomycotina</taxon>
        <taxon>Agaricomycetes</taxon>
        <taxon>Agaricomycetidae</taxon>
        <taxon>Agaricales</taxon>
        <taxon>Pluteineae</taxon>
        <taxon>Pluteaceae</taxon>
        <taxon>Pluteus</taxon>
    </lineage>
</organism>
<accession>A0ACD3AHZ0</accession>